<dbReference type="Gene3D" id="3.40.50.880">
    <property type="match status" value="1"/>
</dbReference>
<proteinExistence type="predicted"/>
<dbReference type="GO" id="GO:0006598">
    <property type="term" value="P:polyamine catabolic process"/>
    <property type="evidence" value="ECO:0007669"/>
    <property type="project" value="TreeGrafter"/>
</dbReference>
<dbReference type="Pfam" id="PF07722">
    <property type="entry name" value="Peptidase_C26"/>
    <property type="match status" value="1"/>
</dbReference>
<accession>A0A480ALI8</accession>
<dbReference type="InterPro" id="IPR029062">
    <property type="entry name" value="Class_I_gatase-like"/>
</dbReference>
<dbReference type="PANTHER" id="PTHR43235:SF1">
    <property type="entry name" value="GLUTAMINE AMIDOTRANSFERASE PB2B2.05-RELATED"/>
    <property type="match status" value="1"/>
</dbReference>
<evidence type="ECO:0000313" key="1">
    <source>
        <dbReference type="EMBL" id="GCL61590.1"/>
    </source>
</evidence>
<dbReference type="SUPFAM" id="SSF52317">
    <property type="entry name" value="Class I glutamine amidotransferase-like"/>
    <property type="match status" value="1"/>
</dbReference>
<dbReference type="InterPro" id="IPR044668">
    <property type="entry name" value="PuuD-like"/>
</dbReference>
<protein>
    <submittedName>
        <fullName evidence="1">Uncharacterized protein</fullName>
    </submittedName>
</protein>
<organism evidence="1 2">
    <name type="scientific">Pseudaquabacterium pictum</name>
    <dbReference type="NCBI Taxonomy" id="2315236"/>
    <lineage>
        <taxon>Bacteria</taxon>
        <taxon>Pseudomonadati</taxon>
        <taxon>Pseudomonadota</taxon>
        <taxon>Betaproteobacteria</taxon>
        <taxon>Burkholderiales</taxon>
        <taxon>Sphaerotilaceae</taxon>
        <taxon>Pseudaquabacterium</taxon>
    </lineage>
</organism>
<gene>
    <name evidence="1" type="ORF">AQPW35_06710</name>
</gene>
<dbReference type="EMBL" id="BJCL01000001">
    <property type="protein sequence ID" value="GCL61590.1"/>
    <property type="molecule type" value="Genomic_DNA"/>
</dbReference>
<dbReference type="PANTHER" id="PTHR43235">
    <property type="entry name" value="GLUTAMINE AMIDOTRANSFERASE PB2B2.05-RELATED"/>
    <property type="match status" value="1"/>
</dbReference>
<dbReference type="InterPro" id="IPR011697">
    <property type="entry name" value="Peptidase_C26"/>
</dbReference>
<keyword evidence="2" id="KW-1185">Reference proteome</keyword>
<dbReference type="AlphaFoldDB" id="A0A480ALI8"/>
<name>A0A480ALI8_9BURK</name>
<dbReference type="PROSITE" id="PS51273">
    <property type="entry name" value="GATASE_TYPE_1"/>
    <property type="match status" value="1"/>
</dbReference>
<dbReference type="Proteomes" id="UP000301751">
    <property type="component" value="Unassembled WGS sequence"/>
</dbReference>
<reference evidence="2" key="1">
    <citation type="submission" date="2019-03" db="EMBL/GenBank/DDBJ databases">
        <title>Aquabacterium pictum sp.nov., the first bacteriochlorophyll a-containing freshwater bacterium in the genus Aquabacterium of the class Betaproteobacteria.</title>
        <authorList>
            <person name="Hirose S."/>
            <person name="Tank M."/>
            <person name="Hara E."/>
            <person name="Tamaki H."/>
            <person name="Takaichi S."/>
            <person name="Haruta S."/>
            <person name="Hanada S."/>
        </authorList>
    </citation>
    <scope>NUCLEOTIDE SEQUENCE [LARGE SCALE GENOMIC DNA]</scope>
    <source>
        <strain evidence="2">W35</strain>
    </source>
</reference>
<dbReference type="GO" id="GO:0033969">
    <property type="term" value="F:gamma-glutamyl-gamma-aminobutyrate hydrolase activity"/>
    <property type="evidence" value="ECO:0007669"/>
    <property type="project" value="TreeGrafter"/>
</dbReference>
<dbReference type="CDD" id="cd01745">
    <property type="entry name" value="GATase1_2"/>
    <property type="match status" value="1"/>
</dbReference>
<comment type="caution">
    <text evidence="1">The sequence shown here is derived from an EMBL/GenBank/DDBJ whole genome shotgun (WGS) entry which is preliminary data.</text>
</comment>
<evidence type="ECO:0000313" key="2">
    <source>
        <dbReference type="Proteomes" id="UP000301751"/>
    </source>
</evidence>
<dbReference type="GO" id="GO:0005829">
    <property type="term" value="C:cytosol"/>
    <property type="evidence" value="ECO:0007669"/>
    <property type="project" value="TreeGrafter"/>
</dbReference>
<sequence>MSPATLAGSTARPLLIGVSARIYHPASPVLDLGGVWTRTLHYLEQSVAHWLMSPQVLAVMIPAVDRDSIVQRSDLSLHGYADALDGLVLQGGADLAPTTYGETALHPDWAGDAVRDRYELDLVQRFVQAGKPVLGICRGCQLLNVAFGGTLWQDIPSQQPQALEHVCSSRYDRLLHPVRLLPGSRLAALYPGRAEAAINSIHHQAVKALGRGMVVEAQAPDGQVEAIRWDGPSYVFGMQWHPEFLALRQLDAQQLDGGPILQDFLAACRAARQPGA</sequence>
<dbReference type="RefSeq" id="WP_228026928.1">
    <property type="nucleotide sequence ID" value="NZ_BJCL01000001.1"/>
</dbReference>